<keyword evidence="2" id="KW-0238">DNA-binding</keyword>
<dbReference type="SMART" id="SM00345">
    <property type="entry name" value="HTH_GNTR"/>
    <property type="match status" value="1"/>
</dbReference>
<dbReference type="Pfam" id="PF00392">
    <property type="entry name" value="GntR"/>
    <property type="match status" value="1"/>
</dbReference>
<keyword evidence="7" id="KW-1185">Reference proteome</keyword>
<proteinExistence type="predicted"/>
<dbReference type="EMBL" id="BAABAF010000009">
    <property type="protein sequence ID" value="GAA3773005.1"/>
    <property type="molecule type" value="Genomic_DNA"/>
</dbReference>
<dbReference type="Proteomes" id="UP001500540">
    <property type="component" value="Unassembled WGS sequence"/>
</dbReference>
<dbReference type="InterPro" id="IPR000524">
    <property type="entry name" value="Tscrpt_reg_HTH_GntR"/>
</dbReference>
<organism evidence="6 7">
    <name type="scientific">Microbacterium kribbense</name>
    <dbReference type="NCBI Taxonomy" id="433645"/>
    <lineage>
        <taxon>Bacteria</taxon>
        <taxon>Bacillati</taxon>
        <taxon>Actinomycetota</taxon>
        <taxon>Actinomycetes</taxon>
        <taxon>Micrococcales</taxon>
        <taxon>Microbacteriaceae</taxon>
        <taxon>Microbacterium</taxon>
    </lineage>
</organism>
<evidence type="ECO:0000313" key="7">
    <source>
        <dbReference type="Proteomes" id="UP001500540"/>
    </source>
</evidence>
<evidence type="ECO:0000259" key="5">
    <source>
        <dbReference type="PROSITE" id="PS50949"/>
    </source>
</evidence>
<dbReference type="InterPro" id="IPR036390">
    <property type="entry name" value="WH_DNA-bd_sf"/>
</dbReference>
<evidence type="ECO:0000256" key="3">
    <source>
        <dbReference type="ARBA" id="ARBA00023163"/>
    </source>
</evidence>
<evidence type="ECO:0000313" key="6">
    <source>
        <dbReference type="EMBL" id="GAA3773005.1"/>
    </source>
</evidence>
<comment type="caution">
    <text evidence="6">The sequence shown here is derived from an EMBL/GenBank/DDBJ whole genome shotgun (WGS) entry which is preliminary data.</text>
</comment>
<dbReference type="SUPFAM" id="SSF46785">
    <property type="entry name" value="Winged helix' DNA-binding domain"/>
    <property type="match status" value="1"/>
</dbReference>
<name>A0ABP7GTH8_9MICO</name>
<evidence type="ECO:0000256" key="4">
    <source>
        <dbReference type="SAM" id="MobiDB-lite"/>
    </source>
</evidence>
<gene>
    <name evidence="6" type="ORF">GCM10022240_26220</name>
</gene>
<keyword evidence="3" id="KW-0804">Transcription</keyword>
<accession>A0ABP7GTH8</accession>
<evidence type="ECO:0000256" key="1">
    <source>
        <dbReference type="ARBA" id="ARBA00023015"/>
    </source>
</evidence>
<dbReference type="InterPro" id="IPR008920">
    <property type="entry name" value="TF_FadR/GntR_C"/>
</dbReference>
<dbReference type="InterPro" id="IPR011711">
    <property type="entry name" value="GntR_C"/>
</dbReference>
<keyword evidence="1" id="KW-0805">Transcription regulation</keyword>
<reference evidence="7" key="1">
    <citation type="journal article" date="2019" name="Int. J. Syst. Evol. Microbiol.">
        <title>The Global Catalogue of Microorganisms (GCM) 10K type strain sequencing project: providing services to taxonomists for standard genome sequencing and annotation.</title>
        <authorList>
            <consortium name="The Broad Institute Genomics Platform"/>
            <consortium name="The Broad Institute Genome Sequencing Center for Infectious Disease"/>
            <person name="Wu L."/>
            <person name="Ma J."/>
        </authorList>
    </citation>
    <scope>NUCLEOTIDE SEQUENCE [LARGE SCALE GENOMIC DNA]</scope>
    <source>
        <strain evidence="7">JCM 16950</strain>
    </source>
</reference>
<dbReference type="Gene3D" id="1.20.120.530">
    <property type="entry name" value="GntR ligand-binding domain-like"/>
    <property type="match status" value="1"/>
</dbReference>
<feature type="region of interest" description="Disordered" evidence="4">
    <location>
        <begin position="225"/>
        <end position="254"/>
    </location>
</feature>
<dbReference type="InterPro" id="IPR036388">
    <property type="entry name" value="WH-like_DNA-bd_sf"/>
</dbReference>
<dbReference type="PROSITE" id="PS50949">
    <property type="entry name" value="HTH_GNTR"/>
    <property type="match status" value="1"/>
</dbReference>
<sequence length="254" mass="28258">MAEQLHETVLADIGRRIVGGEYPEGAVLLAEHLGHQFSVSRSVIREVVRALESLGLVKSVKRLGIRVLPRPQWNVFDPLIIRWRLALPGERGAQLWSLTELRSAIEPPAAALSALNMPTQDASTLLILAGQMREIGRSGDLETFLEFDIRFHTAILEGSANEMFAKLGVAVGEVLSGRTREGLMPDHPQEEALQQHIEIARAINVRDPAAARMAAQKVIDRTSYEVAKNPASRPRWATGHRRVHRDTEPESRDR</sequence>
<dbReference type="Gene3D" id="1.10.10.10">
    <property type="entry name" value="Winged helix-like DNA-binding domain superfamily/Winged helix DNA-binding domain"/>
    <property type="match status" value="1"/>
</dbReference>
<protein>
    <submittedName>
        <fullName evidence="6">FCD domain-containing protein</fullName>
    </submittedName>
</protein>
<feature type="domain" description="HTH gntR-type" evidence="5">
    <location>
        <begin position="3"/>
        <end position="70"/>
    </location>
</feature>
<dbReference type="Pfam" id="PF07729">
    <property type="entry name" value="FCD"/>
    <property type="match status" value="1"/>
</dbReference>
<dbReference type="SMART" id="SM00895">
    <property type="entry name" value="FCD"/>
    <property type="match status" value="1"/>
</dbReference>
<evidence type="ECO:0000256" key="2">
    <source>
        <dbReference type="ARBA" id="ARBA00023125"/>
    </source>
</evidence>
<dbReference type="RefSeq" id="WP_344784354.1">
    <property type="nucleotide sequence ID" value="NZ_BAABAF010000009.1"/>
</dbReference>
<dbReference type="PANTHER" id="PTHR43537">
    <property type="entry name" value="TRANSCRIPTIONAL REGULATOR, GNTR FAMILY"/>
    <property type="match status" value="1"/>
</dbReference>
<dbReference type="PANTHER" id="PTHR43537:SF44">
    <property type="entry name" value="GNTR FAMILY REGULATORY PROTEIN"/>
    <property type="match status" value="1"/>
</dbReference>
<feature type="compositionally biased region" description="Basic and acidic residues" evidence="4">
    <location>
        <begin position="245"/>
        <end position="254"/>
    </location>
</feature>
<dbReference type="SUPFAM" id="SSF48008">
    <property type="entry name" value="GntR ligand-binding domain-like"/>
    <property type="match status" value="1"/>
</dbReference>